<dbReference type="EMBL" id="VLJS01000074">
    <property type="protein sequence ID" value="TWH08909.1"/>
    <property type="molecule type" value="Genomic_DNA"/>
</dbReference>
<name>A0A562DGY2_9GAMM</name>
<dbReference type="SUPFAM" id="SSF52540">
    <property type="entry name" value="P-loop containing nucleoside triphosphate hydrolases"/>
    <property type="match status" value="1"/>
</dbReference>
<dbReference type="PANTHER" id="PTHR43553">
    <property type="entry name" value="HEAVY METAL TRANSPORTER"/>
    <property type="match status" value="1"/>
</dbReference>
<evidence type="ECO:0000256" key="1">
    <source>
        <dbReference type="ARBA" id="ARBA00022448"/>
    </source>
</evidence>
<dbReference type="InterPro" id="IPR003593">
    <property type="entry name" value="AAA+_ATPase"/>
</dbReference>
<evidence type="ECO:0000256" key="3">
    <source>
        <dbReference type="ARBA" id="ARBA00022840"/>
    </source>
</evidence>
<dbReference type="RefSeq" id="WP_019397164.1">
    <property type="nucleotide sequence ID" value="NZ_VLJS01000074.1"/>
</dbReference>
<proteinExistence type="predicted"/>
<dbReference type="PROSITE" id="PS50893">
    <property type="entry name" value="ABC_TRANSPORTER_2"/>
    <property type="match status" value="1"/>
</dbReference>
<dbReference type="AlphaFoldDB" id="A0A562DGY2"/>
<dbReference type="Pfam" id="PF00005">
    <property type="entry name" value="ABC_tran"/>
    <property type="match status" value="1"/>
</dbReference>
<dbReference type="OrthoDB" id="9805029at2"/>
<dbReference type="InterPro" id="IPR003439">
    <property type="entry name" value="ABC_transporter-like_ATP-bd"/>
</dbReference>
<feature type="domain" description="ABC transporter" evidence="4">
    <location>
        <begin position="17"/>
        <end position="260"/>
    </location>
</feature>
<dbReference type="PROSITE" id="PS00211">
    <property type="entry name" value="ABC_TRANSPORTER_1"/>
    <property type="match status" value="1"/>
</dbReference>
<dbReference type="InterPro" id="IPR027417">
    <property type="entry name" value="P-loop_NTPase"/>
</dbReference>
<dbReference type="GO" id="GO:0042626">
    <property type="term" value="F:ATPase-coupled transmembrane transporter activity"/>
    <property type="evidence" value="ECO:0007669"/>
    <property type="project" value="TreeGrafter"/>
</dbReference>
<evidence type="ECO:0000259" key="4">
    <source>
        <dbReference type="PROSITE" id="PS50893"/>
    </source>
</evidence>
<comment type="caution">
    <text evidence="5">The sequence shown here is derived from an EMBL/GenBank/DDBJ whole genome shotgun (WGS) entry which is preliminary data.</text>
</comment>
<dbReference type="SMART" id="SM00382">
    <property type="entry name" value="AAA"/>
    <property type="match status" value="1"/>
</dbReference>
<keyword evidence="1" id="KW-0813">Transport</keyword>
<dbReference type="GO" id="GO:0005524">
    <property type="term" value="F:ATP binding"/>
    <property type="evidence" value="ECO:0007669"/>
    <property type="project" value="UniProtKB-KW"/>
</dbReference>
<evidence type="ECO:0000256" key="2">
    <source>
        <dbReference type="ARBA" id="ARBA00022741"/>
    </source>
</evidence>
<keyword evidence="6" id="KW-1185">Reference proteome</keyword>
<dbReference type="GO" id="GO:0043190">
    <property type="term" value="C:ATP-binding cassette (ABC) transporter complex"/>
    <property type="evidence" value="ECO:0007669"/>
    <property type="project" value="TreeGrafter"/>
</dbReference>
<dbReference type="Gene3D" id="3.40.50.300">
    <property type="entry name" value="P-loop containing nucleotide triphosphate hydrolases"/>
    <property type="match status" value="1"/>
</dbReference>
<protein>
    <submittedName>
        <fullName evidence="5">Iron complex transport system ATP-binding protein</fullName>
    </submittedName>
</protein>
<keyword evidence="3 5" id="KW-0067">ATP-binding</keyword>
<dbReference type="InterPro" id="IPR017871">
    <property type="entry name" value="ABC_transporter-like_CS"/>
</dbReference>
<organism evidence="5 6">
    <name type="scientific">Pseudoxanthomonas taiwanensis J19</name>
    <dbReference type="NCBI Taxonomy" id="935569"/>
    <lineage>
        <taxon>Bacteria</taxon>
        <taxon>Pseudomonadati</taxon>
        <taxon>Pseudomonadota</taxon>
        <taxon>Gammaproteobacteria</taxon>
        <taxon>Lysobacterales</taxon>
        <taxon>Lysobacteraceae</taxon>
        <taxon>Pseudoxanthomonas</taxon>
    </lineage>
</organism>
<accession>A0A562DGY2</accession>
<evidence type="ECO:0000313" key="6">
    <source>
        <dbReference type="Proteomes" id="UP000321583"/>
    </source>
</evidence>
<dbReference type="GO" id="GO:0016887">
    <property type="term" value="F:ATP hydrolysis activity"/>
    <property type="evidence" value="ECO:0007669"/>
    <property type="project" value="InterPro"/>
</dbReference>
<dbReference type="PANTHER" id="PTHR43553:SF3">
    <property type="entry name" value="ABC TRANSPORTER ATP-BINDING PROTEIN MODF"/>
    <property type="match status" value="1"/>
</dbReference>
<dbReference type="InterPro" id="IPR050095">
    <property type="entry name" value="ECF_ABC_transporter_ATP-bd"/>
</dbReference>
<gene>
    <name evidence="5" type="ORF">L613_004400000040</name>
</gene>
<evidence type="ECO:0000313" key="5">
    <source>
        <dbReference type="EMBL" id="TWH08909.1"/>
    </source>
</evidence>
<sequence length="279" mass="29983">MSASSPLAQTAPLPPLIELDRASVVRGQVKVLDSLSLRIDQGDHTAILGPNGCGKSTLIKLITRELYPLARAGEAPVRVLGQARWQVDRLRSQLGIVTGDFGATLAGLDGLSVEDAVLGGLFASFALPPFREIEDHQRERAAEALERAHALPLRRRCYAELSAGEQRRVLIARALVNRPQALLLDEPSTALDLVARGHLLASLRGLAREGVTLVLVTHHVEEIVPEIGRVVLMQGGRIVGDGAPADMLTGERLSQVFGGPVRVWQDHQEDGVRYLAAAG</sequence>
<keyword evidence="2" id="KW-0547">Nucleotide-binding</keyword>
<dbReference type="Proteomes" id="UP000321583">
    <property type="component" value="Unassembled WGS sequence"/>
</dbReference>
<reference evidence="5 6" key="1">
    <citation type="submission" date="2019-07" db="EMBL/GenBank/DDBJ databases">
        <title>Genome sequencing of lignin-degrading bacterial isolates.</title>
        <authorList>
            <person name="Gladden J."/>
        </authorList>
    </citation>
    <scope>NUCLEOTIDE SEQUENCE [LARGE SCALE GENOMIC DNA]</scope>
    <source>
        <strain evidence="5 6">J19</strain>
    </source>
</reference>